<dbReference type="InterPro" id="IPR019533">
    <property type="entry name" value="Peptidase_S26"/>
</dbReference>
<dbReference type="GO" id="GO:0004252">
    <property type="term" value="F:serine-type endopeptidase activity"/>
    <property type="evidence" value="ECO:0007669"/>
    <property type="project" value="InterPro"/>
</dbReference>
<dbReference type="InterPro" id="IPR018108">
    <property type="entry name" value="MCP_transmembrane"/>
</dbReference>
<evidence type="ECO:0000256" key="10">
    <source>
        <dbReference type="SAM" id="Phobius"/>
    </source>
</evidence>
<dbReference type="SUPFAM" id="SSF103506">
    <property type="entry name" value="Mitochondrial carrier"/>
    <property type="match status" value="1"/>
</dbReference>
<evidence type="ECO:0000256" key="9">
    <source>
        <dbReference type="RuleBase" id="RU000488"/>
    </source>
</evidence>
<sequence>MTLSRAANFRYSLLKLRHAVAEVTSSASPNISLASAIQSTLEAYKARLTTVIAFTGASMAPTLNPDASSNPSAVERLLVRQIGRPSAKNIFVGDMVALHSPLAPVASAQNVLVRRVAAMEGDEMVSDDPETEPFSLPEGTCWVLADNKELQPPDVIDSRAFGPLSLGNIVGRHSAVAGCAAGATTVLALQPLDVIKTRLQVQDGVKGALPAYRGTLHAATCMIRDEGFLSLYSGAGVAWGVYFYAYNAAKRRYRRQTGLEVDEKLPPWLHLASAAEAGTIVSHGAIQFAAYEELKSLMLSRRARPAPSLALSGSGPPGVGRAGGAALSQSTDQLSTFEVTICGSLSKLVASVSTYPSQVIRARMQQRQPSTRSVRYVSVLHTLRQTLRREGVAGLYRGLVPNVLRVMPQSAITFVVYEAVSKALERGQRREQERTAR</sequence>
<dbReference type="Gene3D" id="2.10.109.10">
    <property type="entry name" value="Umud Fragment, subunit A"/>
    <property type="match status" value="1"/>
</dbReference>
<dbReference type="GO" id="GO:0006465">
    <property type="term" value="P:signal peptide processing"/>
    <property type="evidence" value="ECO:0007669"/>
    <property type="project" value="InterPro"/>
</dbReference>
<dbReference type="PANTHER" id="PTHR45683">
    <property type="entry name" value="MITOCHONDRIAL NICOTINAMIDE ADENINE DINUCLEOTIDE TRANSPORTER 1-RELATED-RELATED"/>
    <property type="match status" value="1"/>
</dbReference>
<evidence type="ECO:0000256" key="3">
    <source>
        <dbReference type="ARBA" id="ARBA00022448"/>
    </source>
</evidence>
<dbReference type="CDD" id="cd06530">
    <property type="entry name" value="S26_SPase_I"/>
    <property type="match status" value="1"/>
</dbReference>
<dbReference type="PROSITE" id="PS50920">
    <property type="entry name" value="SOLCAR"/>
    <property type="match status" value="2"/>
</dbReference>
<dbReference type="GO" id="GO:0016020">
    <property type="term" value="C:membrane"/>
    <property type="evidence" value="ECO:0007669"/>
    <property type="project" value="UniProtKB-SubCell"/>
</dbReference>
<keyword evidence="6 10" id="KW-1133">Transmembrane helix</keyword>
<feature type="repeat" description="Solcar" evidence="8">
    <location>
        <begin position="334"/>
        <end position="423"/>
    </location>
</feature>
<dbReference type="InterPro" id="IPR044712">
    <property type="entry name" value="SLC25A32-like"/>
</dbReference>
<proteinExistence type="inferred from homology"/>
<evidence type="ECO:0000256" key="2">
    <source>
        <dbReference type="ARBA" id="ARBA00006375"/>
    </source>
</evidence>
<dbReference type="InterPro" id="IPR036286">
    <property type="entry name" value="LexA/Signal_pep-like_sf"/>
</dbReference>
<evidence type="ECO:0000313" key="11">
    <source>
        <dbReference type="EMBL" id="KAK2076698.1"/>
    </source>
</evidence>
<evidence type="ECO:0000313" key="12">
    <source>
        <dbReference type="Proteomes" id="UP001255856"/>
    </source>
</evidence>
<evidence type="ECO:0000256" key="1">
    <source>
        <dbReference type="ARBA" id="ARBA00004141"/>
    </source>
</evidence>
<reference evidence="11" key="1">
    <citation type="submission" date="2021-01" db="EMBL/GenBank/DDBJ databases">
        <authorList>
            <person name="Eckstrom K.M.E."/>
        </authorList>
    </citation>
    <scope>NUCLEOTIDE SEQUENCE</scope>
    <source>
        <strain evidence="11">UVCC 0001</strain>
    </source>
</reference>
<name>A0AAD9MKN8_PROWI</name>
<dbReference type="Proteomes" id="UP001255856">
    <property type="component" value="Unassembled WGS sequence"/>
</dbReference>
<evidence type="ECO:0000256" key="8">
    <source>
        <dbReference type="PROSITE-ProRule" id="PRU00282"/>
    </source>
</evidence>
<comment type="subcellular location">
    <subcellularLocation>
        <location evidence="1">Membrane</location>
        <topology evidence="1">Multi-pass membrane protein</topology>
    </subcellularLocation>
</comment>
<accession>A0AAD9MKN8</accession>
<keyword evidence="4 8" id="KW-0812">Transmembrane</keyword>
<comment type="caution">
    <text evidence="11">The sequence shown here is derived from an EMBL/GenBank/DDBJ whole genome shotgun (WGS) entry which is preliminary data.</text>
</comment>
<keyword evidence="12" id="KW-1185">Reference proteome</keyword>
<comment type="similarity">
    <text evidence="2 9">Belongs to the mitochondrial carrier (TC 2.A.29) family.</text>
</comment>
<dbReference type="GO" id="GO:0055085">
    <property type="term" value="P:transmembrane transport"/>
    <property type="evidence" value="ECO:0007669"/>
    <property type="project" value="InterPro"/>
</dbReference>
<evidence type="ECO:0000256" key="4">
    <source>
        <dbReference type="ARBA" id="ARBA00022692"/>
    </source>
</evidence>
<evidence type="ECO:0000256" key="7">
    <source>
        <dbReference type="ARBA" id="ARBA00023136"/>
    </source>
</evidence>
<feature type="transmembrane region" description="Helical" evidence="10">
    <location>
        <begin position="227"/>
        <end position="246"/>
    </location>
</feature>
<evidence type="ECO:0000256" key="6">
    <source>
        <dbReference type="ARBA" id="ARBA00022989"/>
    </source>
</evidence>
<keyword evidence="7 8" id="KW-0472">Membrane</keyword>
<dbReference type="EMBL" id="JASFZW010000009">
    <property type="protein sequence ID" value="KAK2076698.1"/>
    <property type="molecule type" value="Genomic_DNA"/>
</dbReference>
<dbReference type="SUPFAM" id="SSF51306">
    <property type="entry name" value="LexA/Signal peptidase"/>
    <property type="match status" value="1"/>
</dbReference>
<keyword evidence="3 9" id="KW-0813">Transport</keyword>
<dbReference type="Pfam" id="PF00153">
    <property type="entry name" value="Mito_carr"/>
    <property type="match status" value="2"/>
</dbReference>
<gene>
    <name evidence="11" type="ORF">QBZ16_005458</name>
</gene>
<feature type="repeat" description="Solcar" evidence="8">
    <location>
        <begin position="169"/>
        <end position="259"/>
    </location>
</feature>
<dbReference type="Gene3D" id="1.50.40.10">
    <property type="entry name" value="Mitochondrial carrier domain"/>
    <property type="match status" value="2"/>
</dbReference>
<organism evidence="11 12">
    <name type="scientific">Prototheca wickerhamii</name>
    <dbReference type="NCBI Taxonomy" id="3111"/>
    <lineage>
        <taxon>Eukaryota</taxon>
        <taxon>Viridiplantae</taxon>
        <taxon>Chlorophyta</taxon>
        <taxon>core chlorophytes</taxon>
        <taxon>Trebouxiophyceae</taxon>
        <taxon>Chlorellales</taxon>
        <taxon>Chlorellaceae</taxon>
        <taxon>Prototheca</taxon>
    </lineage>
</organism>
<dbReference type="GO" id="GO:0006862">
    <property type="term" value="P:nucleotide transport"/>
    <property type="evidence" value="ECO:0007669"/>
    <property type="project" value="InterPro"/>
</dbReference>
<dbReference type="AlphaFoldDB" id="A0AAD9MKN8"/>
<evidence type="ECO:0000256" key="5">
    <source>
        <dbReference type="ARBA" id="ARBA00022737"/>
    </source>
</evidence>
<protein>
    <submittedName>
        <fullName evidence="11">Uncharacterized protein</fullName>
    </submittedName>
</protein>
<dbReference type="InterPro" id="IPR023395">
    <property type="entry name" value="MCP_dom_sf"/>
</dbReference>
<keyword evidence="5" id="KW-0677">Repeat</keyword>